<evidence type="ECO:0000313" key="2">
    <source>
        <dbReference type="Proteomes" id="UP000483004"/>
    </source>
</evidence>
<keyword evidence="2" id="KW-1185">Reference proteome</keyword>
<name>A0A6L3VYM0_9ACTN</name>
<evidence type="ECO:0000313" key="1">
    <source>
        <dbReference type="EMBL" id="KAB2386302.1"/>
    </source>
</evidence>
<dbReference type="AlphaFoldDB" id="A0A6L3VYM0"/>
<dbReference type="EMBL" id="WBMR01000013">
    <property type="protein sequence ID" value="KAB2386302.1"/>
    <property type="molecule type" value="Genomic_DNA"/>
</dbReference>
<dbReference type="RefSeq" id="WP_151539208.1">
    <property type="nucleotide sequence ID" value="NZ_WBMR01000013.1"/>
</dbReference>
<accession>A0A6L3VYM0</accession>
<protein>
    <submittedName>
        <fullName evidence="1">Uncharacterized protein</fullName>
    </submittedName>
</protein>
<gene>
    <name evidence="1" type="ORF">F9B16_07320</name>
</gene>
<organism evidence="1 2">
    <name type="scientific">Actinomadura montaniterrae</name>
    <dbReference type="NCBI Taxonomy" id="1803903"/>
    <lineage>
        <taxon>Bacteria</taxon>
        <taxon>Bacillati</taxon>
        <taxon>Actinomycetota</taxon>
        <taxon>Actinomycetes</taxon>
        <taxon>Streptosporangiales</taxon>
        <taxon>Thermomonosporaceae</taxon>
        <taxon>Actinomadura</taxon>
    </lineage>
</organism>
<comment type="caution">
    <text evidence="1">The sequence shown here is derived from an EMBL/GenBank/DDBJ whole genome shotgun (WGS) entry which is preliminary data.</text>
</comment>
<dbReference type="Proteomes" id="UP000483004">
    <property type="component" value="Unassembled WGS sequence"/>
</dbReference>
<dbReference type="OrthoDB" id="3526086at2"/>
<reference evidence="1 2" key="1">
    <citation type="submission" date="2019-09" db="EMBL/GenBank/DDBJ databases">
        <title>Actinomadura physcomitrii sp. nov., a novel actinomycete isolated from moss [Physcomitrium sphaericum (Ludw) Fuernr].</title>
        <authorList>
            <person name="Liu C."/>
            <person name="Zhuang X."/>
        </authorList>
    </citation>
    <scope>NUCLEOTIDE SEQUENCE [LARGE SCALE GENOMIC DNA]</scope>
    <source>
        <strain evidence="1 2">CYP1-1B</strain>
    </source>
</reference>
<sequence length="379" mass="42161">MKIIGEDAAYRLAGPGTQRFVAGGVQVLMEPDGTAVLITEAPERLEHPWQAREVVLPWQPVAFDEHTGLLLENFDDLRCRVLLWMPGGLADLGWGRGSLRSTHPLPGRAAVVVLDGPVDWEELDLQRSLLVPVAEPAPVGWLEHALTDRRRALWQFVAGWFPRRLRPAWRPEFQAPPQIAVPPVLADFYRLAHHHPDLLGRRFHGGFLYPSAELEVDQSGRIRLGRDGDHGPGWRLVPEGDDPPVLAVQHEEIRDDRDGWLSGIHQRAPWREREPLSGFLLQFALYAAAAHGPYRGVASTLSRRQALALVGGWQRVPLQPLPAEREPVTFAVAPGRIACLYPGPPEHSAPDIDDCWVSVAATHPGLLNPLDIDWHTFTG</sequence>
<proteinExistence type="predicted"/>